<reference evidence="1 2" key="1">
    <citation type="submission" date="2023-01" db="EMBL/GenBank/DDBJ databases">
        <title>Analysis of 21 Apiospora genomes using comparative genomics revels a genus with tremendous synthesis potential of carbohydrate active enzymes and secondary metabolites.</title>
        <authorList>
            <person name="Sorensen T."/>
        </authorList>
    </citation>
    <scope>NUCLEOTIDE SEQUENCE [LARGE SCALE GENOMIC DNA]</scope>
    <source>
        <strain evidence="1 2">CBS 24483</strain>
    </source>
</reference>
<proteinExistence type="predicted"/>
<dbReference type="EMBL" id="JAQQWE010000007">
    <property type="protein sequence ID" value="KAK7946340.1"/>
    <property type="molecule type" value="Genomic_DNA"/>
</dbReference>
<evidence type="ECO:0008006" key="3">
    <source>
        <dbReference type="Google" id="ProtNLM"/>
    </source>
</evidence>
<protein>
    <recommendedName>
        <fullName evidence="3">Knr4/Smi1-like domain-containing protein</fullName>
    </recommendedName>
</protein>
<gene>
    <name evidence="1" type="ORF">PG986_010661</name>
</gene>
<name>A0ABR1Q2X4_9PEZI</name>
<sequence length="272" mass="30562">MDPTKTQVSAALTHYRERIASHNREAFTRLIHMAETAQPSTPKTEAGLAAARLRFICGLLGIARPELHQNTEERIESPADVNLKWPELVRTYALDGVTVGRDDEKREVDRSAYREGILAGLQASDGGDGKQLGFPDDLWALMGLVDSLEGHGWPQYRERGQQVRFWDGIGASSAEVEQSLVDPAELDLVGWEVLTGWECGSGPETTCYVLYCRAEEDEGGSDTSWQWRYVADMGQNGVEVFDSVVELLEWYEELHVPDLEHLNWYTDKVFSD</sequence>
<dbReference type="RefSeq" id="XP_066696374.1">
    <property type="nucleotide sequence ID" value="XM_066846883.1"/>
</dbReference>
<keyword evidence="2" id="KW-1185">Reference proteome</keyword>
<dbReference type="Proteomes" id="UP001391051">
    <property type="component" value="Unassembled WGS sequence"/>
</dbReference>
<accession>A0ABR1Q2X4</accession>
<dbReference type="GeneID" id="92079945"/>
<evidence type="ECO:0000313" key="2">
    <source>
        <dbReference type="Proteomes" id="UP001391051"/>
    </source>
</evidence>
<evidence type="ECO:0000313" key="1">
    <source>
        <dbReference type="EMBL" id="KAK7946340.1"/>
    </source>
</evidence>
<comment type="caution">
    <text evidence="1">The sequence shown here is derived from an EMBL/GenBank/DDBJ whole genome shotgun (WGS) entry which is preliminary data.</text>
</comment>
<organism evidence="1 2">
    <name type="scientific">Apiospora aurea</name>
    <dbReference type="NCBI Taxonomy" id="335848"/>
    <lineage>
        <taxon>Eukaryota</taxon>
        <taxon>Fungi</taxon>
        <taxon>Dikarya</taxon>
        <taxon>Ascomycota</taxon>
        <taxon>Pezizomycotina</taxon>
        <taxon>Sordariomycetes</taxon>
        <taxon>Xylariomycetidae</taxon>
        <taxon>Amphisphaeriales</taxon>
        <taxon>Apiosporaceae</taxon>
        <taxon>Apiospora</taxon>
    </lineage>
</organism>